<dbReference type="OrthoDB" id="10049726at2759"/>
<evidence type="ECO:0000313" key="1">
    <source>
        <dbReference type="EMBL" id="CAG4974890.1"/>
    </source>
</evidence>
<dbReference type="Proteomes" id="UP000691718">
    <property type="component" value="Unassembled WGS sequence"/>
</dbReference>
<organism evidence="1 2">
    <name type="scientific">Parnassius apollo</name>
    <name type="common">Apollo butterfly</name>
    <name type="synonym">Papilio apollo</name>
    <dbReference type="NCBI Taxonomy" id="110799"/>
    <lineage>
        <taxon>Eukaryota</taxon>
        <taxon>Metazoa</taxon>
        <taxon>Ecdysozoa</taxon>
        <taxon>Arthropoda</taxon>
        <taxon>Hexapoda</taxon>
        <taxon>Insecta</taxon>
        <taxon>Pterygota</taxon>
        <taxon>Neoptera</taxon>
        <taxon>Endopterygota</taxon>
        <taxon>Lepidoptera</taxon>
        <taxon>Glossata</taxon>
        <taxon>Ditrysia</taxon>
        <taxon>Papilionoidea</taxon>
        <taxon>Papilionidae</taxon>
        <taxon>Parnassiinae</taxon>
        <taxon>Parnassini</taxon>
        <taxon>Parnassius</taxon>
        <taxon>Parnassius</taxon>
    </lineage>
</organism>
<protein>
    <submittedName>
        <fullName evidence="1">(apollo) hypothetical protein</fullName>
    </submittedName>
</protein>
<accession>A0A8S3WQB2</accession>
<keyword evidence="2" id="KW-1185">Reference proteome</keyword>
<name>A0A8S3WQB2_PARAO</name>
<dbReference type="AlphaFoldDB" id="A0A8S3WQB2"/>
<proteinExistence type="predicted"/>
<evidence type="ECO:0000313" key="2">
    <source>
        <dbReference type="Proteomes" id="UP000691718"/>
    </source>
</evidence>
<comment type="caution">
    <text evidence="1">The sequence shown here is derived from an EMBL/GenBank/DDBJ whole genome shotgun (WGS) entry which is preliminary data.</text>
</comment>
<dbReference type="EMBL" id="CAJQZP010000644">
    <property type="protein sequence ID" value="CAG4974890.1"/>
    <property type="molecule type" value="Genomic_DNA"/>
</dbReference>
<sequence>MDDSVFYYWLGHTKAQFRELEAASPDFQNRATAIGAYLMKLRTGDSDDRISTLLNMSRSTLSKLKNKARDVMTEHFVAEHLGLEHMSRHQVAEKNLYIPNNLFGNQDIVLKIEMRFQ</sequence>
<reference evidence="1" key="1">
    <citation type="submission" date="2021-04" db="EMBL/GenBank/DDBJ databases">
        <authorList>
            <person name="Tunstrom K."/>
        </authorList>
    </citation>
    <scope>NUCLEOTIDE SEQUENCE</scope>
</reference>
<gene>
    <name evidence="1" type="ORF">PAPOLLO_LOCUS9006</name>
</gene>